<dbReference type="PANTHER" id="PTHR30213:SF0">
    <property type="entry name" value="UPF0761 MEMBRANE PROTEIN YIHY"/>
    <property type="match status" value="1"/>
</dbReference>
<evidence type="ECO:0000256" key="5">
    <source>
        <dbReference type="ARBA" id="ARBA00023136"/>
    </source>
</evidence>
<keyword evidence="2" id="KW-1003">Cell membrane</keyword>
<evidence type="ECO:0000256" key="4">
    <source>
        <dbReference type="ARBA" id="ARBA00022989"/>
    </source>
</evidence>
<dbReference type="InterPro" id="IPR017039">
    <property type="entry name" value="Virul_fac_BrkB"/>
</dbReference>
<feature type="transmembrane region" description="Helical" evidence="6">
    <location>
        <begin position="252"/>
        <end position="272"/>
    </location>
</feature>
<dbReference type="AlphaFoldDB" id="A0AB35C1F2"/>
<comment type="caution">
    <text evidence="7">The sequence shown here is derived from an EMBL/GenBank/DDBJ whole genome shotgun (WGS) entry which is preliminary data.</text>
</comment>
<dbReference type="PIRSF" id="PIRSF035875">
    <property type="entry name" value="RNase_BN"/>
    <property type="match status" value="1"/>
</dbReference>
<accession>A0AB35C1F2</accession>
<evidence type="ECO:0000256" key="2">
    <source>
        <dbReference type="ARBA" id="ARBA00022475"/>
    </source>
</evidence>
<dbReference type="RefSeq" id="WP_018122814.1">
    <property type="nucleotide sequence ID" value="NZ_CP115969.1"/>
</dbReference>
<feature type="transmembrane region" description="Helical" evidence="6">
    <location>
        <begin position="104"/>
        <end position="126"/>
    </location>
</feature>
<keyword evidence="3 6" id="KW-0812">Transmembrane</keyword>
<dbReference type="GO" id="GO:0005886">
    <property type="term" value="C:plasma membrane"/>
    <property type="evidence" value="ECO:0007669"/>
    <property type="project" value="UniProtKB-SubCell"/>
</dbReference>
<dbReference type="EMBL" id="JAGIBU010000002">
    <property type="protein sequence ID" value="MBS7824238.1"/>
    <property type="molecule type" value="Genomic_DNA"/>
</dbReference>
<feature type="transmembrane region" description="Helical" evidence="6">
    <location>
        <begin position="44"/>
        <end position="64"/>
    </location>
</feature>
<gene>
    <name evidence="7" type="ORF">J7561_03345</name>
</gene>
<keyword evidence="5 6" id="KW-0472">Membrane</keyword>
<feature type="transmembrane region" description="Helical" evidence="6">
    <location>
        <begin position="187"/>
        <end position="208"/>
    </location>
</feature>
<evidence type="ECO:0000313" key="7">
    <source>
        <dbReference type="EMBL" id="MBS7824238.1"/>
    </source>
</evidence>
<reference evidence="7" key="1">
    <citation type="submission" date="2021-03" db="EMBL/GenBank/DDBJ databases">
        <title>Identification and antibiotic profiling of Wohlfahrtiimonas chitiniclastica, an underestimated human pathogen.</title>
        <authorList>
            <person name="Kopf A."/>
            <person name="Bunk B."/>
            <person name="Coldewey S."/>
            <person name="Gunzer F."/>
            <person name="Riedel T."/>
            <person name="Schroettner P."/>
        </authorList>
    </citation>
    <scope>NUCLEOTIDE SEQUENCE</scope>
    <source>
        <strain evidence="7">DSM 100917</strain>
    </source>
</reference>
<dbReference type="GeneID" id="58264324"/>
<evidence type="ECO:0000256" key="6">
    <source>
        <dbReference type="SAM" id="Phobius"/>
    </source>
</evidence>
<dbReference type="NCBIfam" id="TIGR00765">
    <property type="entry name" value="yihY_not_rbn"/>
    <property type="match status" value="1"/>
</dbReference>
<name>A0AB35C1F2_9GAMM</name>
<protein>
    <submittedName>
        <fullName evidence="7">YihY/virulence factor BrkB family protein</fullName>
    </submittedName>
</protein>
<feature type="transmembrane region" description="Helical" evidence="6">
    <location>
        <begin position="215"/>
        <end position="232"/>
    </location>
</feature>
<keyword evidence="4 6" id="KW-1133">Transmembrane helix</keyword>
<evidence type="ECO:0000313" key="8">
    <source>
        <dbReference type="Proteomes" id="UP000680020"/>
    </source>
</evidence>
<sequence length="329" mass="36533">MKLVERANAWLWQGEHTPLKWSCRLLYRLLESVSKEGIRTQAQALAYTTILSIVPFMAVSFSILKSFGVYQTFVPMLHKGFDAIGLHDAQLMDTLIGFVDNVQVGLLGSIGFVVLFYTVVSLMSTIESAFNSAWGVEKNRSFAQRFAYYLVAVLFGPVLIFSLISLISSTVIVQAFQVPVPMWLTKYASEGLTIGLLTLVISAVYFLLTNAKVKIVPALIGGLVAAIAWHFMGKVFADFIATSSKYSGIYSGFASVILFFIWMDLTWLVILLGNRLTCLLQYPQQLMKQEGEQSRSVPQSITLTIAPKDKLGEEWIVQSIATEKEKALG</sequence>
<organism evidence="7 8">
    <name type="scientific">Wohlfahrtiimonas chitiniclastica</name>
    <dbReference type="NCBI Taxonomy" id="400946"/>
    <lineage>
        <taxon>Bacteria</taxon>
        <taxon>Pseudomonadati</taxon>
        <taxon>Pseudomonadota</taxon>
        <taxon>Gammaproteobacteria</taxon>
        <taxon>Cardiobacteriales</taxon>
        <taxon>Ignatzschineriaceae</taxon>
        <taxon>Wohlfahrtiimonas</taxon>
    </lineage>
</organism>
<dbReference type="PANTHER" id="PTHR30213">
    <property type="entry name" value="INNER MEMBRANE PROTEIN YHJD"/>
    <property type="match status" value="1"/>
</dbReference>
<dbReference type="Proteomes" id="UP000680020">
    <property type="component" value="Unassembled WGS sequence"/>
</dbReference>
<dbReference type="Pfam" id="PF03631">
    <property type="entry name" value="Virul_fac_BrkB"/>
    <property type="match status" value="1"/>
</dbReference>
<proteinExistence type="predicted"/>
<evidence type="ECO:0000256" key="1">
    <source>
        <dbReference type="ARBA" id="ARBA00004651"/>
    </source>
</evidence>
<feature type="transmembrane region" description="Helical" evidence="6">
    <location>
        <begin position="146"/>
        <end position="167"/>
    </location>
</feature>
<evidence type="ECO:0000256" key="3">
    <source>
        <dbReference type="ARBA" id="ARBA00022692"/>
    </source>
</evidence>
<comment type="subcellular location">
    <subcellularLocation>
        <location evidence="1">Cell membrane</location>
        <topology evidence="1">Multi-pass membrane protein</topology>
    </subcellularLocation>
</comment>